<proteinExistence type="predicted"/>
<comment type="caution">
    <text evidence="3">The sequence shown here is derived from an EMBL/GenBank/DDBJ whole genome shotgun (WGS) entry which is preliminary data.</text>
</comment>
<feature type="compositionally biased region" description="Basic and acidic residues" evidence="1">
    <location>
        <begin position="7"/>
        <end position="23"/>
    </location>
</feature>
<organism evidence="3 4">
    <name type="scientific">Fusarium irregulare</name>
    <dbReference type="NCBI Taxonomy" id="2494466"/>
    <lineage>
        <taxon>Eukaryota</taxon>
        <taxon>Fungi</taxon>
        <taxon>Dikarya</taxon>
        <taxon>Ascomycota</taxon>
        <taxon>Pezizomycotina</taxon>
        <taxon>Sordariomycetes</taxon>
        <taxon>Hypocreomycetidae</taxon>
        <taxon>Hypocreales</taxon>
        <taxon>Nectriaceae</taxon>
        <taxon>Fusarium</taxon>
        <taxon>Fusarium incarnatum-equiseti species complex</taxon>
    </lineage>
</organism>
<dbReference type="OrthoDB" id="10596850at2759"/>
<dbReference type="AlphaFoldDB" id="A0A9W8PNR0"/>
<keyword evidence="2" id="KW-0812">Transmembrane</keyword>
<feature type="compositionally biased region" description="Pro residues" evidence="1">
    <location>
        <begin position="45"/>
        <end position="56"/>
    </location>
</feature>
<evidence type="ECO:0000313" key="3">
    <source>
        <dbReference type="EMBL" id="KAJ4011942.1"/>
    </source>
</evidence>
<dbReference type="EMBL" id="JAPDHF010000010">
    <property type="protein sequence ID" value="KAJ4011942.1"/>
    <property type="molecule type" value="Genomic_DNA"/>
</dbReference>
<evidence type="ECO:0000313" key="4">
    <source>
        <dbReference type="Proteomes" id="UP001152130"/>
    </source>
</evidence>
<reference evidence="3" key="1">
    <citation type="submission" date="2022-10" db="EMBL/GenBank/DDBJ databases">
        <title>Fusarium specimens isolated from Avocado Roots.</title>
        <authorList>
            <person name="Stajich J."/>
            <person name="Roper C."/>
            <person name="Heimlech-Rivalta G."/>
        </authorList>
    </citation>
    <scope>NUCLEOTIDE SEQUENCE</scope>
    <source>
        <strain evidence="3">CF00143</strain>
    </source>
</reference>
<protein>
    <submittedName>
        <fullName evidence="3">Uncharacterized protein</fullName>
    </submittedName>
</protein>
<feature type="compositionally biased region" description="Pro residues" evidence="1">
    <location>
        <begin position="65"/>
        <end position="92"/>
    </location>
</feature>
<keyword evidence="2" id="KW-0472">Membrane</keyword>
<keyword evidence="2" id="KW-1133">Transmembrane helix</keyword>
<feature type="region of interest" description="Disordered" evidence="1">
    <location>
        <begin position="1"/>
        <end position="111"/>
    </location>
</feature>
<keyword evidence="4" id="KW-1185">Reference proteome</keyword>
<evidence type="ECO:0000256" key="2">
    <source>
        <dbReference type="SAM" id="Phobius"/>
    </source>
</evidence>
<feature type="transmembrane region" description="Helical" evidence="2">
    <location>
        <begin position="192"/>
        <end position="214"/>
    </location>
</feature>
<feature type="compositionally biased region" description="Basic and acidic residues" evidence="1">
    <location>
        <begin position="146"/>
        <end position="156"/>
    </location>
</feature>
<evidence type="ECO:0000256" key="1">
    <source>
        <dbReference type="SAM" id="MobiDB-lite"/>
    </source>
</evidence>
<feature type="region of interest" description="Disordered" evidence="1">
    <location>
        <begin position="144"/>
        <end position="177"/>
    </location>
</feature>
<accession>A0A9W8PNR0</accession>
<sequence length="234" mass="25251">MSQYSTGHDHAAPAPDAKYEHRMRYPKRAQSPASPRLDSRSLPPGELPPGSLPPGVLPAGSLPPGVVPPNIVPPSIVPPDVVPPRVVPPGPVPDRSTRPIRPPPVPSTVINEPYVKHDDKMQYPKPAPSAARHRFDNIWGTCKKPGGCDKHVEDKPPPVPTTMNPVKPSVQPSPDNHVEKVASESFMDKRTMMAVCIPCGIITCGLLWAVAGAAQAKVKSMKKDEEEPEDEDED</sequence>
<name>A0A9W8PNR0_9HYPO</name>
<dbReference type="Proteomes" id="UP001152130">
    <property type="component" value="Unassembled WGS sequence"/>
</dbReference>
<gene>
    <name evidence="3" type="ORF">NW766_007242</name>
</gene>